<dbReference type="GO" id="GO:0051287">
    <property type="term" value="F:NAD binding"/>
    <property type="evidence" value="ECO:0007669"/>
    <property type="project" value="InterPro"/>
</dbReference>
<dbReference type="Pfam" id="PF00389">
    <property type="entry name" value="2-Hacid_dh"/>
    <property type="match status" value="1"/>
</dbReference>
<dbReference type="PROSITE" id="PS00671">
    <property type="entry name" value="D_2_HYDROXYACID_DH_3"/>
    <property type="match status" value="1"/>
</dbReference>
<accession>A0AA86N0S4</accession>
<dbReference type="KEGG" id="nti:DNFV4_02895"/>
<reference evidence="7" key="1">
    <citation type="submission" date="2022-10" db="EMBL/GenBank/DDBJ databases">
        <authorList>
            <person name="Koch H."/>
        </authorList>
    </citation>
    <scope>NUCLEOTIDE SEQUENCE</scope>
    <source>
        <strain evidence="7">DNF</strain>
    </source>
</reference>
<feature type="domain" description="D-isomer specific 2-hydroxyacid dehydrogenase NAD-binding" evidence="6">
    <location>
        <begin position="114"/>
        <end position="289"/>
    </location>
</feature>
<proteinExistence type="inferred from homology"/>
<evidence type="ECO:0000313" key="8">
    <source>
        <dbReference type="Proteomes" id="UP001179121"/>
    </source>
</evidence>
<evidence type="ECO:0000259" key="5">
    <source>
        <dbReference type="Pfam" id="PF00389"/>
    </source>
</evidence>
<sequence>MMEASSPLVFVARRLPEPVMARLRERYRLTDEPSDEPPGRERLIAGLSEADAAICTLTERIDDDALRAGCRLKIIANYAVGFNNIDLDAAKRRRIIVTNTPDVLTDATADVTWALLLAVARRVTEGHALVQQRSWSGWAPTQLLGADVTGRTLGIIGMGRIGRAVAERAAGFRMPVLYTAHQEVVPAVPGTWQRASFEQVLAQSDFVSLHVPLTDETRHLIDARALSLMRRSAFLINSSRGPVVDEAALAHSLKQGRIAGAGLDVYEREPAIHHDLLGLPNVVTLPHLGSATWRTRVRMGEICLENIDAVVNDRPAPNQVT</sequence>
<dbReference type="CDD" id="cd05301">
    <property type="entry name" value="GDH"/>
    <property type="match status" value="1"/>
</dbReference>
<dbReference type="GO" id="GO:0030267">
    <property type="term" value="F:glyoxylate reductase (NADPH) activity"/>
    <property type="evidence" value="ECO:0007669"/>
    <property type="project" value="TreeGrafter"/>
</dbReference>
<evidence type="ECO:0000256" key="1">
    <source>
        <dbReference type="ARBA" id="ARBA00005854"/>
    </source>
</evidence>
<protein>
    <submittedName>
        <fullName evidence="7">Glyoxylate reductase</fullName>
    </submittedName>
</protein>
<dbReference type="RefSeq" id="WP_289269187.1">
    <property type="nucleotide sequence ID" value="NZ_OX365700.1"/>
</dbReference>
<comment type="similarity">
    <text evidence="1 4">Belongs to the D-isomer specific 2-hydroxyacid dehydrogenase family.</text>
</comment>
<dbReference type="InterPro" id="IPR029753">
    <property type="entry name" value="D-isomer_DH_CS"/>
</dbReference>
<gene>
    <name evidence="7" type="ORF">DNFV4_02895</name>
</gene>
<evidence type="ECO:0000256" key="2">
    <source>
        <dbReference type="ARBA" id="ARBA00023002"/>
    </source>
</evidence>
<dbReference type="GO" id="GO:0005829">
    <property type="term" value="C:cytosol"/>
    <property type="evidence" value="ECO:0007669"/>
    <property type="project" value="TreeGrafter"/>
</dbReference>
<dbReference type="FunFam" id="3.40.50.720:FF:000203">
    <property type="entry name" value="D-3-phosphoglycerate dehydrogenase (SerA)"/>
    <property type="match status" value="1"/>
</dbReference>
<dbReference type="EMBL" id="OX365700">
    <property type="protein sequence ID" value="CAI4032465.1"/>
    <property type="molecule type" value="Genomic_DNA"/>
</dbReference>
<evidence type="ECO:0000256" key="3">
    <source>
        <dbReference type="ARBA" id="ARBA00023027"/>
    </source>
</evidence>
<feature type="domain" description="D-isomer specific 2-hydroxyacid dehydrogenase catalytic" evidence="5">
    <location>
        <begin position="10"/>
        <end position="320"/>
    </location>
</feature>
<dbReference type="SUPFAM" id="SSF52283">
    <property type="entry name" value="Formate/glycerate dehydrogenase catalytic domain-like"/>
    <property type="match status" value="1"/>
</dbReference>
<dbReference type="Pfam" id="PF02826">
    <property type="entry name" value="2-Hacid_dh_C"/>
    <property type="match status" value="1"/>
</dbReference>
<organism evidence="7 8">
    <name type="scientific">Nitrospira tepida</name>
    <dbReference type="NCBI Taxonomy" id="2973512"/>
    <lineage>
        <taxon>Bacteria</taxon>
        <taxon>Pseudomonadati</taxon>
        <taxon>Nitrospirota</taxon>
        <taxon>Nitrospiria</taxon>
        <taxon>Nitrospirales</taxon>
        <taxon>Nitrospiraceae</taxon>
        <taxon>Nitrospira</taxon>
    </lineage>
</organism>
<evidence type="ECO:0000256" key="4">
    <source>
        <dbReference type="RuleBase" id="RU003719"/>
    </source>
</evidence>
<dbReference type="GO" id="GO:0016618">
    <property type="term" value="F:hydroxypyruvate reductase [NAD(P)H] activity"/>
    <property type="evidence" value="ECO:0007669"/>
    <property type="project" value="TreeGrafter"/>
</dbReference>
<dbReference type="PANTHER" id="PTHR10996:SF283">
    <property type="entry name" value="GLYOXYLATE_HYDROXYPYRUVATE REDUCTASE B"/>
    <property type="match status" value="1"/>
</dbReference>
<dbReference type="InterPro" id="IPR006140">
    <property type="entry name" value="D-isomer_DH_NAD-bd"/>
</dbReference>
<keyword evidence="2 4" id="KW-0560">Oxidoreductase</keyword>
<dbReference type="Proteomes" id="UP001179121">
    <property type="component" value="Chromosome"/>
</dbReference>
<dbReference type="PROSITE" id="PS00670">
    <property type="entry name" value="D_2_HYDROXYACID_DH_2"/>
    <property type="match status" value="1"/>
</dbReference>
<keyword evidence="8" id="KW-1185">Reference proteome</keyword>
<dbReference type="AlphaFoldDB" id="A0AA86N0S4"/>
<dbReference type="Gene3D" id="3.40.50.720">
    <property type="entry name" value="NAD(P)-binding Rossmann-like Domain"/>
    <property type="match status" value="2"/>
</dbReference>
<dbReference type="InterPro" id="IPR006139">
    <property type="entry name" value="D-isomer_2_OHA_DH_cat_dom"/>
</dbReference>
<dbReference type="InterPro" id="IPR036291">
    <property type="entry name" value="NAD(P)-bd_dom_sf"/>
</dbReference>
<dbReference type="SUPFAM" id="SSF51735">
    <property type="entry name" value="NAD(P)-binding Rossmann-fold domains"/>
    <property type="match status" value="1"/>
</dbReference>
<keyword evidence="3" id="KW-0520">NAD</keyword>
<name>A0AA86N0S4_9BACT</name>
<evidence type="ECO:0000313" key="7">
    <source>
        <dbReference type="EMBL" id="CAI4032465.1"/>
    </source>
</evidence>
<dbReference type="PANTHER" id="PTHR10996">
    <property type="entry name" value="2-HYDROXYACID DEHYDROGENASE-RELATED"/>
    <property type="match status" value="1"/>
</dbReference>
<evidence type="ECO:0000259" key="6">
    <source>
        <dbReference type="Pfam" id="PF02826"/>
    </source>
</evidence>
<dbReference type="InterPro" id="IPR050223">
    <property type="entry name" value="D-isomer_2-hydroxyacid_DH"/>
</dbReference>